<protein>
    <submittedName>
        <fullName evidence="5">Caskin-2-like protein</fullName>
    </submittedName>
</protein>
<dbReference type="InterPro" id="IPR035498">
    <property type="entry name" value="Caskin1/2_SAM_2"/>
</dbReference>
<sequence>MNEVPFDSEVLHSWLTSFHYEEYMPLFLKAGYDMPTISRMTPEDLTAIGITKPSHRRKVKAEIQKLNISDGIPTYKPETLEEWLKLLRLHEYYVILCQQGYDTIDRVVELTWEDLEEIGIKKLGHQKRLMLAIKRIQDLDKGVKRSSAQFANNSQSTSCSSISNDSLGSSLSFNYQTSVQNPGQMVPIQTSIRSKSVTSPTVETPTTPELKTFQQLPASDANRNSVPVKQMNYAPYIGVQAPSELNSVLQSSRGRSLESIDRDDMGCKSVYRFHPSYAYNYQHKVQHKSSSGYETDSELLNHNSDINYAYEVDGTATLHRPKGMFKARPVAKIVAKTRQMDNNVTFESFDSVGDYKSKNGGNCVTVDEKSMDNINSVENSWSGSVGGNSCCDGSPARNNFIYKNQSNDSLIYGVVKKKNAPPPPPKRTNSMKSTSTGSYMLRSLSVNDSPDEPPLPARCNSLEAMQEQAFATCVKSIASRFQINDKEESHPPLPARNHTTTPRFSWSAKPEEEFPPPPSPLPHLADSDFSANNYTDDDVNVDNEFDLKVHEKESAMSSSSSSESMPFANDNIGTIKPKVSAELEVFVPEKRRSPTSTVMSAPPSVTTSPFATILRKPKNNCINNYDKNSSNGLAGSKPLLKNLSVLPKPGSSAETISAHRSPSFESRERQIPESNR</sequence>
<evidence type="ECO:0000256" key="1">
    <source>
        <dbReference type="ARBA" id="ARBA00022737"/>
    </source>
</evidence>
<feature type="region of interest" description="Disordered" evidence="3">
    <location>
        <begin position="416"/>
        <end position="435"/>
    </location>
</feature>
<evidence type="ECO:0000313" key="5">
    <source>
        <dbReference type="EMBL" id="RWS31914.1"/>
    </source>
</evidence>
<feature type="domain" description="SAM" evidence="4">
    <location>
        <begin position="75"/>
        <end position="139"/>
    </location>
</feature>
<dbReference type="EMBL" id="NCKV01000027">
    <property type="protein sequence ID" value="RWS31914.1"/>
    <property type="molecule type" value="Genomic_DNA"/>
</dbReference>
<feature type="compositionally biased region" description="Polar residues" evidence="3">
    <location>
        <begin position="622"/>
        <end position="633"/>
    </location>
</feature>
<keyword evidence="1" id="KW-0677">Repeat</keyword>
<evidence type="ECO:0000256" key="3">
    <source>
        <dbReference type="SAM" id="MobiDB-lite"/>
    </source>
</evidence>
<gene>
    <name evidence="5" type="ORF">B4U80_03408</name>
</gene>
<dbReference type="SMART" id="SM00454">
    <property type="entry name" value="SAM"/>
    <property type="match status" value="2"/>
</dbReference>
<accession>A0A443SWN3</accession>
<dbReference type="PROSITE" id="PS50105">
    <property type="entry name" value="SAM_DOMAIN"/>
    <property type="match status" value="2"/>
</dbReference>
<evidence type="ECO:0000313" key="6">
    <source>
        <dbReference type="Proteomes" id="UP000288716"/>
    </source>
</evidence>
<name>A0A443SWN3_9ACAR</name>
<keyword evidence="6" id="KW-1185">Reference proteome</keyword>
<dbReference type="InterPro" id="IPR035497">
    <property type="entry name" value="Caskin1/2_SAM_1"/>
</dbReference>
<keyword evidence="2" id="KW-0040">ANK repeat</keyword>
<dbReference type="InterPro" id="IPR033635">
    <property type="entry name" value="ANKS1/Caskin"/>
</dbReference>
<dbReference type="OrthoDB" id="5314041at2759"/>
<dbReference type="CDD" id="cd09497">
    <property type="entry name" value="SAM_caskin1_2_repeat1"/>
    <property type="match status" value="1"/>
</dbReference>
<comment type="caution">
    <text evidence="5">The sequence shown here is derived from an EMBL/GenBank/DDBJ whole genome shotgun (WGS) entry which is preliminary data.</text>
</comment>
<dbReference type="InterPro" id="IPR001660">
    <property type="entry name" value="SAM"/>
</dbReference>
<feature type="compositionally biased region" description="Basic and acidic residues" evidence="3">
    <location>
        <begin position="665"/>
        <end position="676"/>
    </location>
</feature>
<dbReference type="Pfam" id="PF00536">
    <property type="entry name" value="SAM_1"/>
    <property type="match status" value="2"/>
</dbReference>
<dbReference type="Proteomes" id="UP000288716">
    <property type="component" value="Unassembled WGS sequence"/>
</dbReference>
<dbReference type="AlphaFoldDB" id="A0A443SWN3"/>
<feature type="domain" description="SAM" evidence="4">
    <location>
        <begin position="6"/>
        <end position="69"/>
    </location>
</feature>
<feature type="region of interest" description="Disordered" evidence="3">
    <location>
        <begin position="485"/>
        <end position="536"/>
    </location>
</feature>
<feature type="compositionally biased region" description="Polar residues" evidence="3">
    <location>
        <begin position="652"/>
        <end position="664"/>
    </location>
</feature>
<dbReference type="Gene3D" id="1.10.150.50">
    <property type="entry name" value="Transcription Factor, Ets-1"/>
    <property type="match status" value="2"/>
</dbReference>
<dbReference type="STRING" id="299467.A0A443SWN3"/>
<evidence type="ECO:0000256" key="2">
    <source>
        <dbReference type="ARBA" id="ARBA00023043"/>
    </source>
</evidence>
<dbReference type="PANTHER" id="PTHR24174:SF16">
    <property type="entry name" value="CASKIN-2"/>
    <property type="match status" value="1"/>
</dbReference>
<organism evidence="5 6">
    <name type="scientific">Leptotrombidium deliense</name>
    <dbReference type="NCBI Taxonomy" id="299467"/>
    <lineage>
        <taxon>Eukaryota</taxon>
        <taxon>Metazoa</taxon>
        <taxon>Ecdysozoa</taxon>
        <taxon>Arthropoda</taxon>
        <taxon>Chelicerata</taxon>
        <taxon>Arachnida</taxon>
        <taxon>Acari</taxon>
        <taxon>Acariformes</taxon>
        <taxon>Trombidiformes</taxon>
        <taxon>Prostigmata</taxon>
        <taxon>Anystina</taxon>
        <taxon>Parasitengona</taxon>
        <taxon>Trombiculoidea</taxon>
        <taxon>Trombiculidae</taxon>
        <taxon>Leptotrombidium</taxon>
    </lineage>
</organism>
<evidence type="ECO:0000259" key="4">
    <source>
        <dbReference type="PROSITE" id="PS50105"/>
    </source>
</evidence>
<feature type="region of interest" description="Disordered" evidence="3">
    <location>
        <begin position="622"/>
        <end position="676"/>
    </location>
</feature>
<proteinExistence type="predicted"/>
<dbReference type="InterPro" id="IPR013761">
    <property type="entry name" value="SAM/pointed_sf"/>
</dbReference>
<dbReference type="SUPFAM" id="SSF47769">
    <property type="entry name" value="SAM/Pointed domain"/>
    <property type="match status" value="2"/>
</dbReference>
<dbReference type="FunFam" id="1.10.150.50:FF:000028">
    <property type="entry name" value="caskin-2 isoform X2"/>
    <property type="match status" value="1"/>
</dbReference>
<dbReference type="CDD" id="cd09498">
    <property type="entry name" value="SAM_caskin1_2_repeat2"/>
    <property type="match status" value="1"/>
</dbReference>
<reference evidence="5 6" key="1">
    <citation type="journal article" date="2018" name="Gigascience">
        <title>Genomes of trombidid mites reveal novel predicted allergens and laterally-transferred genes associated with secondary metabolism.</title>
        <authorList>
            <person name="Dong X."/>
            <person name="Chaisiri K."/>
            <person name="Xia D."/>
            <person name="Armstrong S.D."/>
            <person name="Fang Y."/>
            <person name="Donnelly M.J."/>
            <person name="Kadowaki T."/>
            <person name="McGarry J.W."/>
            <person name="Darby A.C."/>
            <person name="Makepeace B.L."/>
        </authorList>
    </citation>
    <scope>NUCLEOTIDE SEQUENCE [LARGE SCALE GENOMIC DNA]</scope>
    <source>
        <strain evidence="5">UoL-UT</strain>
    </source>
</reference>
<dbReference type="VEuPathDB" id="VectorBase:LDEU000128"/>
<dbReference type="PANTHER" id="PTHR24174">
    <property type="entry name" value="ANKYRIN REPEAT AND STERILE ALPHA MOTIF DOMAIN-CONTAINING PROTEIN 1"/>
    <property type="match status" value="1"/>
</dbReference>